<gene>
    <name evidence="10" type="primary">spoV</name>
    <name evidence="7" type="synonym">pth</name>
    <name evidence="10" type="ORF">CE91St30_07790</name>
</gene>
<dbReference type="InterPro" id="IPR036416">
    <property type="entry name" value="Pept_tRNA_hydro_sf"/>
</dbReference>
<dbReference type="SUPFAM" id="SSF53178">
    <property type="entry name" value="Peptidyl-tRNA hydrolase-like"/>
    <property type="match status" value="1"/>
</dbReference>
<comment type="similarity">
    <text evidence="5 7 9">Belongs to the PTH family.</text>
</comment>
<comment type="catalytic activity">
    <reaction evidence="7 8">
        <text>an N-acyl-L-alpha-aminoacyl-tRNA + H2O = an N-acyl-L-amino acid + a tRNA + H(+)</text>
        <dbReference type="Rhea" id="RHEA:54448"/>
        <dbReference type="Rhea" id="RHEA-COMP:10123"/>
        <dbReference type="Rhea" id="RHEA-COMP:13883"/>
        <dbReference type="ChEBI" id="CHEBI:15377"/>
        <dbReference type="ChEBI" id="CHEBI:15378"/>
        <dbReference type="ChEBI" id="CHEBI:59874"/>
        <dbReference type="ChEBI" id="CHEBI:78442"/>
        <dbReference type="ChEBI" id="CHEBI:138191"/>
        <dbReference type="EC" id="3.1.1.29"/>
    </reaction>
</comment>
<dbReference type="HAMAP" id="MF_00083">
    <property type="entry name" value="Pept_tRNA_hydro_bact"/>
    <property type="match status" value="1"/>
</dbReference>
<reference evidence="10 11" key="1">
    <citation type="submission" date="2022-01" db="EMBL/GenBank/DDBJ databases">
        <title>Novel bile acid biosynthetic pathways are enriched in the microbiome of centenarians.</title>
        <authorList>
            <person name="Sato Y."/>
            <person name="Atarashi K."/>
            <person name="Plichta R.D."/>
            <person name="Arai Y."/>
            <person name="Sasajima S."/>
            <person name="Kearney M.S."/>
            <person name="Suda W."/>
            <person name="Takeshita K."/>
            <person name="Sasaki T."/>
            <person name="Okamoto S."/>
            <person name="Skelly N.A."/>
            <person name="Okamura Y."/>
            <person name="Vlamakis H."/>
            <person name="Li Y."/>
            <person name="Tanoue T."/>
            <person name="Takei H."/>
            <person name="Nittono H."/>
            <person name="Narushima S."/>
            <person name="Irie J."/>
            <person name="Itoh H."/>
            <person name="Moriya K."/>
            <person name="Sugiura Y."/>
            <person name="Suematsu M."/>
            <person name="Moritoki N."/>
            <person name="Shibata S."/>
            <person name="Littman R.D."/>
            <person name="Fischbach A.M."/>
            <person name="Uwamino Y."/>
            <person name="Inoue T."/>
            <person name="Honda A."/>
            <person name="Hattori M."/>
            <person name="Murai T."/>
            <person name="Xavier J.R."/>
            <person name="Hirose N."/>
            <person name="Honda K."/>
        </authorList>
    </citation>
    <scope>NUCLEOTIDE SEQUENCE [LARGE SCALE GENOMIC DNA]</scope>
    <source>
        <strain evidence="10 11">CE91-St30</strain>
    </source>
</reference>
<keyword evidence="11" id="KW-1185">Reference proteome</keyword>
<keyword evidence="7" id="KW-0963">Cytoplasm</keyword>
<dbReference type="NCBIfam" id="TIGR00447">
    <property type="entry name" value="pth"/>
    <property type="match status" value="1"/>
</dbReference>
<dbReference type="RefSeq" id="WP_244411817.1">
    <property type="nucleotide sequence ID" value="NZ_AP025564.1"/>
</dbReference>
<evidence type="ECO:0000256" key="2">
    <source>
        <dbReference type="ARBA" id="ARBA00022555"/>
    </source>
</evidence>
<evidence type="ECO:0000256" key="6">
    <source>
        <dbReference type="ARBA" id="ARBA00050038"/>
    </source>
</evidence>
<dbReference type="Gene3D" id="3.40.50.1470">
    <property type="entry name" value="Peptidyl-tRNA hydrolase"/>
    <property type="match status" value="1"/>
</dbReference>
<dbReference type="CDD" id="cd00462">
    <property type="entry name" value="PTH"/>
    <property type="match status" value="1"/>
</dbReference>
<evidence type="ECO:0000256" key="3">
    <source>
        <dbReference type="ARBA" id="ARBA00022801"/>
    </source>
</evidence>
<keyword evidence="4 7" id="KW-0694">RNA-binding</keyword>
<feature type="binding site" evidence="7">
    <location>
        <position position="67"/>
    </location>
    <ligand>
        <name>tRNA</name>
        <dbReference type="ChEBI" id="CHEBI:17843"/>
    </ligand>
</feature>
<dbReference type="PROSITE" id="PS01196">
    <property type="entry name" value="PEPT_TRNA_HYDROL_2"/>
    <property type="match status" value="1"/>
</dbReference>
<feature type="binding site" evidence="7">
    <location>
        <position position="69"/>
    </location>
    <ligand>
        <name>tRNA</name>
        <dbReference type="ChEBI" id="CHEBI:17843"/>
    </ligand>
</feature>
<comment type="function">
    <text evidence="7">Catalyzes the release of premature peptidyl moieties from peptidyl-tRNA molecules trapped in stalled 50S ribosomal subunits, and thus maintains levels of free tRNAs and 50S ribosomes.</text>
</comment>
<dbReference type="PROSITE" id="PS01195">
    <property type="entry name" value="PEPT_TRNA_HYDROL_1"/>
    <property type="match status" value="1"/>
</dbReference>
<keyword evidence="3 7" id="KW-0378">Hydrolase</keyword>
<keyword evidence="2 7" id="KW-0820">tRNA-binding</keyword>
<evidence type="ECO:0000256" key="9">
    <source>
        <dbReference type="RuleBase" id="RU004320"/>
    </source>
</evidence>
<evidence type="ECO:0000256" key="1">
    <source>
        <dbReference type="ARBA" id="ARBA00013260"/>
    </source>
</evidence>
<protein>
    <recommendedName>
        <fullName evidence="6 7">Peptidyl-tRNA hydrolase</fullName>
        <shortName evidence="7">Pth</shortName>
        <ecNumber evidence="1 7">3.1.1.29</ecNumber>
    </recommendedName>
</protein>
<accession>A0ABN6MFP5</accession>
<proteinExistence type="inferred from homology"/>
<evidence type="ECO:0000256" key="7">
    <source>
        <dbReference type="HAMAP-Rule" id="MF_00083"/>
    </source>
</evidence>
<comment type="subcellular location">
    <subcellularLocation>
        <location evidence="7">Cytoplasm</location>
    </subcellularLocation>
</comment>
<dbReference type="EC" id="3.1.1.29" evidence="1 7"/>
<evidence type="ECO:0000256" key="8">
    <source>
        <dbReference type="RuleBase" id="RU000673"/>
    </source>
</evidence>
<name>A0ABN6MFP5_9ACTN</name>
<evidence type="ECO:0000256" key="4">
    <source>
        <dbReference type="ARBA" id="ARBA00022884"/>
    </source>
</evidence>
<feature type="active site" description="Proton acceptor" evidence="7">
    <location>
        <position position="22"/>
    </location>
</feature>
<dbReference type="InterPro" id="IPR001328">
    <property type="entry name" value="Pept_tRNA_hydro"/>
</dbReference>
<comment type="function">
    <text evidence="7">Hydrolyzes ribosome-free peptidyl-tRNAs (with 1 or more amino acids incorporated), which drop off the ribosome during protein synthesis, or as a result of ribosome stalling.</text>
</comment>
<evidence type="ECO:0000256" key="5">
    <source>
        <dbReference type="ARBA" id="ARBA00038063"/>
    </source>
</evidence>
<feature type="site" description="Stabilizes the basic form of H active site to accept a proton" evidence="7">
    <location>
        <position position="94"/>
    </location>
</feature>
<dbReference type="PANTHER" id="PTHR17224">
    <property type="entry name" value="PEPTIDYL-TRNA HYDROLASE"/>
    <property type="match status" value="1"/>
</dbReference>
<dbReference type="PANTHER" id="PTHR17224:SF1">
    <property type="entry name" value="PEPTIDYL-TRNA HYDROLASE"/>
    <property type="match status" value="1"/>
</dbReference>
<evidence type="ECO:0000313" key="10">
    <source>
        <dbReference type="EMBL" id="BDE95446.1"/>
    </source>
</evidence>
<feature type="binding site" evidence="7">
    <location>
        <position position="17"/>
    </location>
    <ligand>
        <name>tRNA</name>
        <dbReference type="ChEBI" id="CHEBI:17843"/>
    </ligand>
</feature>
<sequence>MAETYLIAGLGNPGDEYAHTRHNAGFDTIDLIADRLGVRYWKTEGGALTAKAVYRDTDLVLAKPQSFMNTSGGPVKQLMNAYGVDADHLIVIHDELDIDPGTVRVKFGGGHAGHNGLRSICDKLNTRDWFRVRIGIGRPPGRMNVADYVLSLPRKEAKDDFEVACSRGAEAVYSLVDHGLAKTQQDFN</sequence>
<dbReference type="GO" id="GO:0016787">
    <property type="term" value="F:hydrolase activity"/>
    <property type="evidence" value="ECO:0007669"/>
    <property type="project" value="UniProtKB-KW"/>
</dbReference>
<comment type="subunit">
    <text evidence="7">Monomer.</text>
</comment>
<dbReference type="Pfam" id="PF01195">
    <property type="entry name" value="Pept_tRNA_hydro"/>
    <property type="match status" value="1"/>
</dbReference>
<dbReference type="Proteomes" id="UP001320544">
    <property type="component" value="Chromosome"/>
</dbReference>
<feature type="binding site" evidence="7">
    <location>
        <position position="115"/>
    </location>
    <ligand>
        <name>tRNA</name>
        <dbReference type="ChEBI" id="CHEBI:17843"/>
    </ligand>
</feature>
<dbReference type="EMBL" id="AP025564">
    <property type="protein sequence ID" value="BDE95446.1"/>
    <property type="molecule type" value="Genomic_DNA"/>
</dbReference>
<feature type="site" description="Discriminates between blocked and unblocked aminoacyl-tRNA" evidence="7">
    <location>
        <position position="12"/>
    </location>
</feature>
<dbReference type="InterPro" id="IPR018171">
    <property type="entry name" value="Pept_tRNA_hydro_CS"/>
</dbReference>
<evidence type="ECO:0000313" key="11">
    <source>
        <dbReference type="Proteomes" id="UP001320544"/>
    </source>
</evidence>
<organism evidence="10 11">
    <name type="scientific">Raoultibacter timonensis</name>
    <dbReference type="NCBI Taxonomy" id="1907662"/>
    <lineage>
        <taxon>Bacteria</taxon>
        <taxon>Bacillati</taxon>
        <taxon>Actinomycetota</taxon>
        <taxon>Coriobacteriia</taxon>
        <taxon>Eggerthellales</taxon>
        <taxon>Eggerthellaceae</taxon>
        <taxon>Raoultibacter</taxon>
    </lineage>
</organism>